<organism evidence="1 2">
    <name type="scientific">Megasphaera elsdenii</name>
    <dbReference type="NCBI Taxonomy" id="907"/>
    <lineage>
        <taxon>Bacteria</taxon>
        <taxon>Bacillati</taxon>
        <taxon>Bacillota</taxon>
        <taxon>Negativicutes</taxon>
        <taxon>Veillonellales</taxon>
        <taxon>Veillonellaceae</taxon>
        <taxon>Megasphaera</taxon>
    </lineage>
</organism>
<gene>
    <name evidence="1" type="ORF">C6Y28_07805</name>
</gene>
<dbReference type="AlphaFoldDB" id="A0A2S0M7T6"/>
<reference evidence="1 2" key="1">
    <citation type="journal article" date="2018" name="Genome Announc.">
        <title>Complete genomes of two Megasphaera elsdenii strains, NCIMB 702410 and ATCC 25940.</title>
        <authorList>
            <person name="Hatmaker E.A."/>
            <person name="O'Dell K."/>
            <person name="Riley L.A."/>
            <person name="Klingeman D.M."/>
            <person name="Guss A.M."/>
        </authorList>
    </citation>
    <scope>NUCLEOTIDE SEQUENCE [LARGE SCALE GENOMIC DNA]</scope>
    <source>
        <strain evidence="1 2">NCIMB702410</strain>
    </source>
</reference>
<accession>A0A2S0M7T6</accession>
<protein>
    <submittedName>
        <fullName evidence="1">Uncharacterized protein</fullName>
    </submittedName>
</protein>
<evidence type="ECO:0000313" key="2">
    <source>
        <dbReference type="Proteomes" id="UP000238358"/>
    </source>
</evidence>
<dbReference type="Proteomes" id="UP000238358">
    <property type="component" value="Chromosome"/>
</dbReference>
<evidence type="ECO:0000313" key="1">
    <source>
        <dbReference type="EMBL" id="AVO27513.1"/>
    </source>
</evidence>
<dbReference type="EMBL" id="CP027569">
    <property type="protein sequence ID" value="AVO27513.1"/>
    <property type="molecule type" value="Genomic_DNA"/>
</dbReference>
<proteinExistence type="predicted"/>
<name>A0A2S0M7T6_MEGEL</name>
<sequence length="445" mass="52176">MILKFMRQFFFYAKIGNIYRMYILGGDMIMEKDILIDSLQGQQAIQFIHDCFSKIGLSWEQCQLTKEEITQCCDHRDEQGHLLLEKEDPHDGFAVCPKCKTMIVMDFDENQLRYDLKDIFKVDLVSHIDKAWHILNKLVLKSEKDLNFYKHNLNVLFEMVQRESLNYLIIMTKLQHCVLNLSHYDAFTSQHIRRLIFPVLKQMEFMETWVYELFVQISNQVQGLESESTEALLQNVADLNTPDELSFIYRCFQKTGTTLNDNLLSEVQGEKCCTHRDEQGHLLLRCSHTKGMVECRRCHDVFSLDFNELTGQYVSRSLFDDPGLGGYDLFQENTLENAERVLKELSAVRTDSVQKCHDVLGELERQQNLVKKERDACCEILDRLDLCILEIPYLNEFTVRQIQHAVYPAKKAIDSRLLWAIELKQQLDNLLQQIKRKKGSHLRVS</sequence>